<reference evidence="3 4" key="1">
    <citation type="submission" date="2015-09" db="EMBL/GenBank/DDBJ databases">
        <title>Identification and resolution of microdiversity through metagenomic sequencing of parallel consortia.</title>
        <authorList>
            <person name="Nelson W.C."/>
            <person name="Romine M.F."/>
            <person name="Lindemann S.R."/>
        </authorList>
    </citation>
    <scope>NUCLEOTIDE SEQUENCE [LARGE SCALE GENOMIC DNA]</scope>
    <source>
        <strain evidence="3">HL-91</strain>
    </source>
</reference>
<evidence type="ECO:0000313" key="2">
    <source>
        <dbReference type="EMBL" id="CUX80036.1"/>
    </source>
</evidence>
<keyword evidence="5" id="KW-1185">Reference proteome</keyword>
<reference evidence="2 5" key="2">
    <citation type="submission" date="2016-01" db="EMBL/GenBank/DDBJ databases">
        <authorList>
            <person name="Varghese N."/>
        </authorList>
    </citation>
    <scope>NUCLEOTIDE SEQUENCE [LARGE SCALE GENOMIC DNA]</scope>
    <source>
        <strain evidence="2 5">HL-91</strain>
    </source>
</reference>
<gene>
    <name evidence="2" type="ORF">Ga0058931_0741</name>
    <name evidence="3" type="ORF">HLUCCA05_14530</name>
</gene>
<feature type="transmembrane region" description="Helical" evidence="1">
    <location>
        <begin position="12"/>
        <end position="30"/>
    </location>
</feature>
<dbReference type="EMBL" id="FBYC01000004">
    <property type="protein sequence ID" value="CUX80036.1"/>
    <property type="molecule type" value="Genomic_DNA"/>
</dbReference>
<protein>
    <submittedName>
        <fullName evidence="3">Uncharacterized protein</fullName>
    </submittedName>
</protein>
<evidence type="ECO:0000313" key="4">
    <source>
        <dbReference type="Proteomes" id="UP000050413"/>
    </source>
</evidence>
<dbReference type="RefSeq" id="WP_072244999.1">
    <property type="nucleotide sequence ID" value="NZ_FBYC01000004.1"/>
</dbReference>
<dbReference type="Proteomes" id="UP000182045">
    <property type="component" value="Unassembled WGS sequence"/>
</dbReference>
<sequence length="177" mass="19515">MKDIEPNPHLNKIAAGLIGIMALSSLLIAYDNYTLMGSSEWPLVAVFVGMGSILLLHALRLLRSSPMNAARLRFRSDGFRLETKQVFRGSKVVELDWADVTTVTLHDASLYGGRSIKVVHGPAGDVAMFAPAWTNCSSEVVIDRLQASAEASGYMFEKETGGWRSLTRKRWTVTQKT</sequence>
<keyword evidence="1" id="KW-0472">Membrane</keyword>
<dbReference type="EMBL" id="LJSG01000014">
    <property type="protein sequence ID" value="KPP91280.1"/>
    <property type="molecule type" value="Genomic_DNA"/>
</dbReference>
<organism evidence="3 4">
    <name type="scientific">Roseibaca calidilacus</name>
    <dbReference type="NCBI Taxonomy" id="1666912"/>
    <lineage>
        <taxon>Bacteria</taxon>
        <taxon>Pseudomonadati</taxon>
        <taxon>Pseudomonadota</taxon>
        <taxon>Alphaproteobacteria</taxon>
        <taxon>Rhodobacterales</taxon>
        <taxon>Paracoccaceae</taxon>
        <taxon>Roseinatronobacter</taxon>
    </lineage>
</organism>
<name>A0A0P7YKW4_9RHOB</name>
<evidence type="ECO:0000256" key="1">
    <source>
        <dbReference type="SAM" id="Phobius"/>
    </source>
</evidence>
<evidence type="ECO:0000313" key="5">
    <source>
        <dbReference type="Proteomes" id="UP000182045"/>
    </source>
</evidence>
<dbReference type="Proteomes" id="UP000050413">
    <property type="component" value="Unassembled WGS sequence"/>
</dbReference>
<proteinExistence type="predicted"/>
<feature type="transmembrane region" description="Helical" evidence="1">
    <location>
        <begin position="42"/>
        <end position="62"/>
    </location>
</feature>
<comment type="caution">
    <text evidence="3">The sequence shown here is derived from an EMBL/GenBank/DDBJ whole genome shotgun (WGS) entry which is preliminary data.</text>
</comment>
<keyword evidence="1" id="KW-1133">Transmembrane helix</keyword>
<dbReference type="AlphaFoldDB" id="A0A0P7YKW4"/>
<accession>A0A0P7YKW4</accession>
<evidence type="ECO:0000313" key="3">
    <source>
        <dbReference type="EMBL" id="KPP91280.1"/>
    </source>
</evidence>
<keyword evidence="1" id="KW-0812">Transmembrane</keyword>